<proteinExistence type="inferred from homology"/>
<evidence type="ECO:0000256" key="2">
    <source>
        <dbReference type="ARBA" id="ARBA00022448"/>
    </source>
</evidence>
<comment type="similarity">
    <text evidence="1">Belongs to the leucine-binding protein family.</text>
</comment>
<gene>
    <name evidence="6" type="ORF">HB776_09490</name>
</gene>
<dbReference type="InterPro" id="IPR051010">
    <property type="entry name" value="BCAA_transport"/>
</dbReference>
<dbReference type="InterPro" id="IPR000709">
    <property type="entry name" value="Leu_Ile_Val-bd"/>
</dbReference>
<dbReference type="Pfam" id="PF13458">
    <property type="entry name" value="Peripla_BP_6"/>
    <property type="match status" value="1"/>
</dbReference>
<accession>A0A7G6U8N6</accession>
<keyword evidence="3" id="KW-0732">Signal</keyword>
<dbReference type="GO" id="GO:0006865">
    <property type="term" value="P:amino acid transport"/>
    <property type="evidence" value="ECO:0007669"/>
    <property type="project" value="UniProtKB-KW"/>
</dbReference>
<dbReference type="AlphaFoldDB" id="A0A7G6U8N6"/>
<evidence type="ECO:0000256" key="3">
    <source>
        <dbReference type="ARBA" id="ARBA00022729"/>
    </source>
</evidence>
<keyword evidence="2" id="KW-0813">Transport</keyword>
<dbReference type="Proteomes" id="UP000515291">
    <property type="component" value="Chromosome"/>
</dbReference>
<evidence type="ECO:0000313" key="6">
    <source>
        <dbReference type="EMBL" id="QND75368.1"/>
    </source>
</evidence>
<dbReference type="InterPro" id="IPR028082">
    <property type="entry name" value="Peripla_BP_I"/>
</dbReference>
<sequence>MLAALLATTAFAQNARADSGILKIGVLSTLTGPGATWGLAIDGGARIAAKEINDRGGLNVGGRKLQIEIVAYDDQYKAANAVTAINRLIDRDGVRFILGPIASVSLSAIKPVTEARKVFLLPNSWSPTVFQDAQYVFRISSTTREFLPKSVEWLKQAKPSIKRVATLAPNDETGWTSQKVQKEVYTQAGYTVTAAEFFERQQTDFRALLTKILATNPDAIELDTVPPATAGLVVRQAREAGFTGAFTKFGGFDVAEIVRTAGAENAEGIVGVLLADPNSDVWGRLKTAYATYQKNEPSDFVILFYDAARILFAGIEKAGTVDDPDKVKAAIEGLSPFAGSLGALKWGGKENYGVNHQLYTPVFLTEIKGGQGHVIKKIETA</sequence>
<dbReference type="KEGG" id="trb:HB776_09490"/>
<dbReference type="EMBL" id="CP050292">
    <property type="protein sequence ID" value="QND75368.1"/>
    <property type="molecule type" value="Genomic_DNA"/>
</dbReference>
<organism evidence="6 7">
    <name type="scientific">Tardiphaga robiniae</name>
    <dbReference type="NCBI Taxonomy" id="943830"/>
    <lineage>
        <taxon>Bacteria</taxon>
        <taxon>Pseudomonadati</taxon>
        <taxon>Pseudomonadota</taxon>
        <taxon>Alphaproteobacteria</taxon>
        <taxon>Hyphomicrobiales</taxon>
        <taxon>Nitrobacteraceae</taxon>
        <taxon>Tardiphaga</taxon>
    </lineage>
</organism>
<name>A0A7G6U8N6_9BRAD</name>
<evidence type="ECO:0000313" key="7">
    <source>
        <dbReference type="Proteomes" id="UP000515291"/>
    </source>
</evidence>
<protein>
    <submittedName>
        <fullName evidence="6">ABC transporter substrate-binding protein</fullName>
    </submittedName>
</protein>
<dbReference type="PANTHER" id="PTHR30483:SF6">
    <property type="entry name" value="PERIPLASMIC BINDING PROTEIN OF ABC TRANSPORTER FOR NATURAL AMINO ACIDS"/>
    <property type="match status" value="1"/>
</dbReference>
<evidence type="ECO:0000256" key="1">
    <source>
        <dbReference type="ARBA" id="ARBA00010062"/>
    </source>
</evidence>
<dbReference type="PRINTS" id="PR00337">
    <property type="entry name" value="LEUILEVALBP"/>
</dbReference>
<dbReference type="Gene3D" id="3.40.50.2300">
    <property type="match status" value="2"/>
</dbReference>
<reference evidence="7" key="1">
    <citation type="journal article" date="2020" name="Mol. Plant Microbe">
        <title>Rhizobial microsymbionts of the narrowly endemic Oxytropis species growing in Kamchatka are characterized by significant genetic diversity and possess a set of genes that are associated with T3SS and T6SS secretion systems and can affect the development of symbiosis.</title>
        <authorList>
            <person name="Safronova V."/>
            <person name="Guro P."/>
            <person name="Sazanova A."/>
            <person name="Kuznetsova I."/>
            <person name="Belimov A."/>
            <person name="Yakubov V."/>
            <person name="Chirak E."/>
            <person name="Afonin A."/>
            <person name="Gogolev Y."/>
            <person name="Andronov E."/>
            <person name="Tikhonovich I."/>
        </authorList>
    </citation>
    <scope>NUCLEOTIDE SEQUENCE [LARGE SCALE GENOMIC DNA]</scope>
    <source>
        <strain evidence="7">581</strain>
    </source>
</reference>
<feature type="domain" description="Leucine-binding protein" evidence="5">
    <location>
        <begin position="22"/>
        <end position="370"/>
    </location>
</feature>
<dbReference type="PANTHER" id="PTHR30483">
    <property type="entry name" value="LEUCINE-SPECIFIC-BINDING PROTEIN"/>
    <property type="match status" value="1"/>
</dbReference>
<keyword evidence="4" id="KW-0029">Amino-acid transport</keyword>
<dbReference type="CDD" id="cd06336">
    <property type="entry name" value="PBP1_ABC_ligand_binding-like"/>
    <property type="match status" value="1"/>
</dbReference>
<dbReference type="InterPro" id="IPR028081">
    <property type="entry name" value="Leu-bd"/>
</dbReference>
<dbReference type="SUPFAM" id="SSF53822">
    <property type="entry name" value="Periplasmic binding protein-like I"/>
    <property type="match status" value="1"/>
</dbReference>
<evidence type="ECO:0000256" key="4">
    <source>
        <dbReference type="ARBA" id="ARBA00022970"/>
    </source>
</evidence>
<evidence type="ECO:0000259" key="5">
    <source>
        <dbReference type="Pfam" id="PF13458"/>
    </source>
</evidence>